<dbReference type="PANTHER" id="PTHR37984">
    <property type="entry name" value="PROTEIN CBG26694"/>
    <property type="match status" value="1"/>
</dbReference>
<dbReference type="Proteomes" id="UP000765509">
    <property type="component" value="Unassembled WGS sequence"/>
</dbReference>
<feature type="domain" description="Reverse transcriptase RNase H-like" evidence="7">
    <location>
        <begin position="58"/>
        <end position="153"/>
    </location>
</feature>
<dbReference type="SUPFAM" id="SSF56672">
    <property type="entry name" value="DNA/RNA polymerases"/>
    <property type="match status" value="1"/>
</dbReference>
<organism evidence="8 9">
    <name type="scientific">Austropuccinia psidii MF-1</name>
    <dbReference type="NCBI Taxonomy" id="1389203"/>
    <lineage>
        <taxon>Eukaryota</taxon>
        <taxon>Fungi</taxon>
        <taxon>Dikarya</taxon>
        <taxon>Basidiomycota</taxon>
        <taxon>Pucciniomycotina</taxon>
        <taxon>Pucciniomycetes</taxon>
        <taxon>Pucciniales</taxon>
        <taxon>Sphaerophragmiaceae</taxon>
        <taxon>Austropuccinia</taxon>
    </lineage>
</organism>
<keyword evidence="4" id="KW-0255">Endonuclease</keyword>
<dbReference type="Pfam" id="PF17917">
    <property type="entry name" value="RT_RNaseH"/>
    <property type="match status" value="1"/>
</dbReference>
<dbReference type="GO" id="GO:0004519">
    <property type="term" value="F:endonuclease activity"/>
    <property type="evidence" value="ECO:0007669"/>
    <property type="project" value="UniProtKB-KW"/>
</dbReference>
<evidence type="ECO:0000313" key="9">
    <source>
        <dbReference type="Proteomes" id="UP000765509"/>
    </source>
</evidence>
<keyword evidence="1" id="KW-0808">Transferase</keyword>
<evidence type="ECO:0000256" key="2">
    <source>
        <dbReference type="ARBA" id="ARBA00022695"/>
    </source>
</evidence>
<evidence type="ECO:0000313" key="8">
    <source>
        <dbReference type="EMBL" id="MBW0481778.1"/>
    </source>
</evidence>
<sequence length="155" mass="17754">MFSCNFSQIASALRILARDDVEWESNNKFDEAFEKSRNILGEEITLKNFDYEKGSVMIKLSVDLSYIAAGAVITKEDKKGKEGPVLYGSITFSRLQTKYSQPKLELFLVARMLKKLQTVCWSQKFEIKVDEKALIEMINSPCLPNALKARWVVYI</sequence>
<keyword evidence="2" id="KW-0548">Nucleotidyltransferase</keyword>
<protein>
    <recommendedName>
        <fullName evidence="7">Reverse transcriptase RNase H-like domain-containing protein</fullName>
    </recommendedName>
</protein>
<accession>A0A9Q3GVH1</accession>
<dbReference type="PANTHER" id="PTHR37984:SF5">
    <property type="entry name" value="PROTEIN NYNRIN-LIKE"/>
    <property type="match status" value="1"/>
</dbReference>
<dbReference type="OrthoDB" id="3037028at2759"/>
<dbReference type="GO" id="GO:0016787">
    <property type="term" value="F:hydrolase activity"/>
    <property type="evidence" value="ECO:0007669"/>
    <property type="project" value="UniProtKB-KW"/>
</dbReference>
<gene>
    <name evidence="8" type="ORF">O181_021493</name>
</gene>
<dbReference type="EMBL" id="AVOT02006516">
    <property type="protein sequence ID" value="MBW0481778.1"/>
    <property type="molecule type" value="Genomic_DNA"/>
</dbReference>
<comment type="caution">
    <text evidence="8">The sequence shown here is derived from an EMBL/GenBank/DDBJ whole genome shotgun (WGS) entry which is preliminary data.</text>
</comment>
<dbReference type="AlphaFoldDB" id="A0A9Q3GVH1"/>
<reference evidence="8" key="1">
    <citation type="submission" date="2021-03" db="EMBL/GenBank/DDBJ databases">
        <title>Draft genome sequence of rust myrtle Austropuccinia psidii MF-1, a brazilian biotype.</title>
        <authorList>
            <person name="Quecine M.C."/>
            <person name="Pachon D.M.R."/>
            <person name="Bonatelli M.L."/>
            <person name="Correr F.H."/>
            <person name="Franceschini L.M."/>
            <person name="Leite T.F."/>
            <person name="Margarido G.R.A."/>
            <person name="Almeida C.A."/>
            <person name="Ferrarezi J.A."/>
            <person name="Labate C.A."/>
        </authorList>
    </citation>
    <scope>NUCLEOTIDE SEQUENCE</scope>
    <source>
        <strain evidence="8">MF-1</strain>
    </source>
</reference>
<name>A0A9Q3GVH1_9BASI</name>
<proteinExistence type="predicted"/>
<evidence type="ECO:0000256" key="3">
    <source>
        <dbReference type="ARBA" id="ARBA00022722"/>
    </source>
</evidence>
<dbReference type="GO" id="GO:0003964">
    <property type="term" value="F:RNA-directed DNA polymerase activity"/>
    <property type="evidence" value="ECO:0007669"/>
    <property type="project" value="UniProtKB-KW"/>
</dbReference>
<evidence type="ECO:0000256" key="5">
    <source>
        <dbReference type="ARBA" id="ARBA00022801"/>
    </source>
</evidence>
<keyword evidence="3" id="KW-0540">Nuclease</keyword>
<dbReference type="InterPro" id="IPR043502">
    <property type="entry name" value="DNA/RNA_pol_sf"/>
</dbReference>
<dbReference type="InterPro" id="IPR050951">
    <property type="entry name" value="Retrovirus_Pol_polyprotein"/>
</dbReference>
<evidence type="ECO:0000256" key="1">
    <source>
        <dbReference type="ARBA" id="ARBA00022679"/>
    </source>
</evidence>
<dbReference type="InterPro" id="IPR041373">
    <property type="entry name" value="RT_RNaseH"/>
</dbReference>
<evidence type="ECO:0000256" key="6">
    <source>
        <dbReference type="ARBA" id="ARBA00022918"/>
    </source>
</evidence>
<keyword evidence="5" id="KW-0378">Hydrolase</keyword>
<keyword evidence="9" id="KW-1185">Reference proteome</keyword>
<keyword evidence="6" id="KW-0695">RNA-directed DNA polymerase</keyword>
<evidence type="ECO:0000259" key="7">
    <source>
        <dbReference type="Pfam" id="PF17917"/>
    </source>
</evidence>
<evidence type="ECO:0000256" key="4">
    <source>
        <dbReference type="ARBA" id="ARBA00022759"/>
    </source>
</evidence>